<protein>
    <submittedName>
        <fullName evidence="5">RDD domain-containing protein</fullName>
    </submittedName>
</protein>
<keyword evidence="2" id="KW-0812">Transmembrane</keyword>
<accession>A0A0R3QEA1</accession>
<feature type="transmembrane region" description="Helical" evidence="2">
    <location>
        <begin position="43"/>
        <end position="69"/>
    </location>
</feature>
<keyword evidence="2" id="KW-0472">Membrane</keyword>
<evidence type="ECO:0000313" key="5">
    <source>
        <dbReference type="WBParaSite" id="BTMF_0000468901-mRNA-1"/>
    </source>
</evidence>
<feature type="transmembrane region" description="Helical" evidence="2">
    <location>
        <begin position="121"/>
        <end position="140"/>
    </location>
</feature>
<evidence type="ECO:0000313" key="4">
    <source>
        <dbReference type="Proteomes" id="UP000280834"/>
    </source>
</evidence>
<dbReference type="AlphaFoldDB" id="A0A0R3QEA1"/>
<evidence type="ECO:0000313" key="3">
    <source>
        <dbReference type="EMBL" id="VDO15882.1"/>
    </source>
</evidence>
<evidence type="ECO:0000256" key="1">
    <source>
        <dbReference type="SAM" id="MobiDB-lite"/>
    </source>
</evidence>
<sequence length="300" mass="33090">MNNRVDSQKGVAQAGSVTRNQEEEAQSRGREASDDSEIGLSAFIGRFLAIASFVGVVFSLLGYGVALATEARFGMPRAQLIDSTMDMLDLSSWVILQVVTKGFEALGTFAFYKKTLWETRYALGMLFTGWLIALVVLYFYRKRKTFTRRSTKQKSRKQEVSDVRYVINKTWWMPVSILIAPLVMLLGVVLILVAAAMLTIVPIVGMSAGKTHIDNFVVAPEKCVSLANRARRLELQSKPDQGSTEIGVQCVSVTFTEGDLQVKGRVVFALSKVLILYDPESGAVKRVPTENAIVEVIPAL</sequence>
<organism evidence="5">
    <name type="scientific">Brugia timori</name>
    <dbReference type="NCBI Taxonomy" id="42155"/>
    <lineage>
        <taxon>Eukaryota</taxon>
        <taxon>Metazoa</taxon>
        <taxon>Ecdysozoa</taxon>
        <taxon>Nematoda</taxon>
        <taxon>Chromadorea</taxon>
        <taxon>Rhabditida</taxon>
        <taxon>Spirurina</taxon>
        <taxon>Spiruromorpha</taxon>
        <taxon>Filarioidea</taxon>
        <taxon>Onchocercidae</taxon>
        <taxon>Brugia</taxon>
    </lineage>
</organism>
<dbReference type="Proteomes" id="UP000280834">
    <property type="component" value="Unassembled WGS sequence"/>
</dbReference>
<reference evidence="5" key="1">
    <citation type="submission" date="2017-02" db="UniProtKB">
        <authorList>
            <consortium name="WormBaseParasite"/>
        </authorList>
    </citation>
    <scope>IDENTIFICATION</scope>
</reference>
<dbReference type="WBParaSite" id="BTMF_0000468901-mRNA-1">
    <property type="protein sequence ID" value="BTMF_0000468901-mRNA-1"/>
    <property type="gene ID" value="BTMF_0000468901"/>
</dbReference>
<name>A0A0R3QEA1_9BILA</name>
<gene>
    <name evidence="3" type="ORF">BTMF_LOCUS3982</name>
</gene>
<feature type="transmembrane region" description="Helical" evidence="2">
    <location>
        <begin position="177"/>
        <end position="204"/>
    </location>
</feature>
<feature type="compositionally biased region" description="Basic and acidic residues" evidence="1">
    <location>
        <begin position="20"/>
        <end position="33"/>
    </location>
</feature>
<dbReference type="EMBL" id="UZAG01003777">
    <property type="protein sequence ID" value="VDO15882.1"/>
    <property type="molecule type" value="Genomic_DNA"/>
</dbReference>
<reference evidence="3 4" key="2">
    <citation type="submission" date="2018-11" db="EMBL/GenBank/DDBJ databases">
        <authorList>
            <consortium name="Pathogen Informatics"/>
        </authorList>
    </citation>
    <scope>NUCLEOTIDE SEQUENCE [LARGE SCALE GENOMIC DNA]</scope>
</reference>
<keyword evidence="4" id="KW-1185">Reference proteome</keyword>
<feature type="region of interest" description="Disordered" evidence="1">
    <location>
        <begin position="1"/>
        <end position="33"/>
    </location>
</feature>
<keyword evidence="2" id="KW-1133">Transmembrane helix</keyword>
<evidence type="ECO:0000256" key="2">
    <source>
        <dbReference type="SAM" id="Phobius"/>
    </source>
</evidence>
<feature type="transmembrane region" description="Helical" evidence="2">
    <location>
        <begin position="90"/>
        <end position="109"/>
    </location>
</feature>
<proteinExistence type="predicted"/>